<dbReference type="HOGENOM" id="CLU_1019305_0_0_1"/>
<proteinExistence type="predicted"/>
<name>A0A0C3FD54_PILCF</name>
<dbReference type="EMBL" id="KN832994">
    <property type="protein sequence ID" value="KIM82590.1"/>
    <property type="molecule type" value="Genomic_DNA"/>
</dbReference>
<reference evidence="1 2" key="1">
    <citation type="submission" date="2014-04" db="EMBL/GenBank/DDBJ databases">
        <authorList>
            <consortium name="DOE Joint Genome Institute"/>
            <person name="Kuo A."/>
            <person name="Tarkka M."/>
            <person name="Buscot F."/>
            <person name="Kohler A."/>
            <person name="Nagy L.G."/>
            <person name="Floudas D."/>
            <person name="Copeland A."/>
            <person name="Barry K.W."/>
            <person name="Cichocki N."/>
            <person name="Veneault-Fourrey C."/>
            <person name="LaButti K."/>
            <person name="Lindquist E.A."/>
            <person name="Lipzen A."/>
            <person name="Lundell T."/>
            <person name="Morin E."/>
            <person name="Murat C."/>
            <person name="Sun H."/>
            <person name="Tunlid A."/>
            <person name="Henrissat B."/>
            <person name="Grigoriev I.V."/>
            <person name="Hibbett D.S."/>
            <person name="Martin F."/>
            <person name="Nordberg H.P."/>
            <person name="Cantor M.N."/>
            <person name="Hua S.X."/>
        </authorList>
    </citation>
    <scope>NUCLEOTIDE SEQUENCE [LARGE SCALE GENOMIC DNA]</scope>
    <source>
        <strain evidence="1 2">F 1598</strain>
    </source>
</reference>
<reference evidence="2" key="2">
    <citation type="submission" date="2015-01" db="EMBL/GenBank/DDBJ databases">
        <title>Evolutionary Origins and Diversification of the Mycorrhizal Mutualists.</title>
        <authorList>
            <consortium name="DOE Joint Genome Institute"/>
            <consortium name="Mycorrhizal Genomics Consortium"/>
            <person name="Kohler A."/>
            <person name="Kuo A."/>
            <person name="Nagy L.G."/>
            <person name="Floudas D."/>
            <person name="Copeland A."/>
            <person name="Barry K.W."/>
            <person name="Cichocki N."/>
            <person name="Veneault-Fourrey C."/>
            <person name="LaButti K."/>
            <person name="Lindquist E.A."/>
            <person name="Lipzen A."/>
            <person name="Lundell T."/>
            <person name="Morin E."/>
            <person name="Murat C."/>
            <person name="Riley R."/>
            <person name="Ohm R."/>
            <person name="Sun H."/>
            <person name="Tunlid A."/>
            <person name="Henrissat B."/>
            <person name="Grigoriev I.V."/>
            <person name="Hibbett D.S."/>
            <person name="Martin F."/>
        </authorList>
    </citation>
    <scope>NUCLEOTIDE SEQUENCE [LARGE SCALE GENOMIC DNA]</scope>
    <source>
        <strain evidence="2">F 1598</strain>
    </source>
</reference>
<gene>
    <name evidence="1" type="ORF">PILCRDRAFT_70552</name>
</gene>
<keyword evidence="2" id="KW-1185">Reference proteome</keyword>
<organism evidence="1 2">
    <name type="scientific">Piloderma croceum (strain F 1598)</name>
    <dbReference type="NCBI Taxonomy" id="765440"/>
    <lineage>
        <taxon>Eukaryota</taxon>
        <taxon>Fungi</taxon>
        <taxon>Dikarya</taxon>
        <taxon>Basidiomycota</taxon>
        <taxon>Agaricomycotina</taxon>
        <taxon>Agaricomycetes</taxon>
        <taxon>Agaricomycetidae</taxon>
        <taxon>Atheliales</taxon>
        <taxon>Atheliaceae</taxon>
        <taxon>Piloderma</taxon>
    </lineage>
</organism>
<dbReference type="Proteomes" id="UP000054166">
    <property type="component" value="Unassembled WGS sequence"/>
</dbReference>
<accession>A0A0C3FD54</accession>
<dbReference type="AlphaFoldDB" id="A0A0C3FD54"/>
<dbReference type="InParanoid" id="A0A0C3FD54"/>
<sequence length="292" mass="33537">MEAIDIESLVESVPLDKGLVDGLQQLDRHDLTAVLAHVANVANISTVAFKKTRIDLCVAKWSDFAEQFGLPQNVLKLELEPFTTPRYRLPPSLHEAMFENAWRWQDVYRENVDHTREEVRVRILDPYIVPIVALFQGRIIDKPEQPTMETRYSTGGEVEHEIFIIGDALFFVIEPKLDKPDVNALAQMFLELLSAAEINKSGLRIYGLLTDLIQFKFYSYDPTPNQFCFDETIIINNRRTDAYSDMMDVSNKIFGVVLSAYMKSLRANITMSQKRAKHNKVSPSALYRVRTY</sequence>
<evidence type="ECO:0000313" key="1">
    <source>
        <dbReference type="EMBL" id="KIM82590.1"/>
    </source>
</evidence>
<dbReference type="OrthoDB" id="3248548at2759"/>
<evidence type="ECO:0000313" key="2">
    <source>
        <dbReference type="Proteomes" id="UP000054166"/>
    </source>
</evidence>
<protein>
    <submittedName>
        <fullName evidence="1">Uncharacterized protein</fullName>
    </submittedName>
</protein>